<protein>
    <submittedName>
        <fullName evidence="1">Uncharacterized protein</fullName>
    </submittedName>
</protein>
<dbReference type="Gene3D" id="3.40.50.300">
    <property type="entry name" value="P-loop containing nucleotide triphosphate hydrolases"/>
    <property type="match status" value="1"/>
</dbReference>
<name>A0AAI8STC3_MYCAV</name>
<organism evidence="1 2">
    <name type="scientific">Mycobacterium avium subsp. hominissuis</name>
    <dbReference type="NCBI Taxonomy" id="439334"/>
    <lineage>
        <taxon>Bacteria</taxon>
        <taxon>Bacillati</taxon>
        <taxon>Actinomycetota</taxon>
        <taxon>Actinomycetes</taxon>
        <taxon>Mycobacteriales</taxon>
        <taxon>Mycobacteriaceae</taxon>
        <taxon>Mycobacterium</taxon>
        <taxon>Mycobacterium avium complex (MAC)</taxon>
    </lineage>
</organism>
<geneLocation type="plasmid" evidence="1 2">
    <name>p1-JPH1</name>
</geneLocation>
<dbReference type="InterPro" id="IPR027417">
    <property type="entry name" value="P-loop_NTPase"/>
</dbReference>
<evidence type="ECO:0000313" key="1">
    <source>
        <dbReference type="EMBL" id="BBN50886.1"/>
    </source>
</evidence>
<keyword evidence="1" id="KW-0614">Plasmid</keyword>
<sequence>MSSNESRKRAARAFQAANPGTSYTRALRQVTHGQRRPLTAALGAGLDGARVSVNLEWESQGGSGPHCLIVGDEVPSLMAVLAAGLAADQRPGDLELVLCASEATRLPVEHRRFGAAELVGHVDELLVSRHEFLRSVDARDVADARQNGHQVPTTVVLIEDHDGNWSASEPLGRWVRIGRSSGVNLVVGAAAASPSISADDTSPARVLDRLARAALAGDAAFMNMTAATIFGLGDHRATLRTLGGWNPVRRVQEADALVDFTFTAPGS</sequence>
<dbReference type="EMBL" id="AP020327">
    <property type="protein sequence ID" value="BBN50886.1"/>
    <property type="molecule type" value="Genomic_DNA"/>
</dbReference>
<reference evidence="1 2" key="1">
    <citation type="submission" date="2019-09" db="EMBL/GenBank/DDBJ databases">
        <title>Complete genome sequence of Mycobacterium avium subsp. hominissuis strain JP-H-1.</title>
        <authorList>
            <person name="Kinoshita Y."/>
            <person name="Niwa H."/>
            <person name="Uchida-Fujii E."/>
            <person name="Nukada T."/>
        </authorList>
    </citation>
    <scope>NUCLEOTIDE SEQUENCE [LARGE SCALE GENOMIC DNA]</scope>
    <source>
        <strain evidence="1 2">JP-H-1</strain>
        <plasmid evidence="1 2">p1-JPH1</plasmid>
    </source>
</reference>
<accession>A0AAI8STC3</accession>
<dbReference type="Proteomes" id="UP000327362">
    <property type="component" value="Plasmid p1-JPH1"/>
</dbReference>
<dbReference type="AlphaFoldDB" id="A0AAI8STC3"/>
<evidence type="ECO:0000313" key="2">
    <source>
        <dbReference type="Proteomes" id="UP000327362"/>
    </source>
</evidence>
<gene>
    <name evidence="1" type="ORF">JPH1_53610</name>
</gene>
<proteinExistence type="predicted"/>